<feature type="compositionally biased region" description="Basic and acidic residues" evidence="2">
    <location>
        <begin position="232"/>
        <end position="245"/>
    </location>
</feature>
<proteinExistence type="inferred from homology"/>
<dbReference type="PROSITE" id="PS00028">
    <property type="entry name" value="ZINC_FINGER_C2H2_1"/>
    <property type="match status" value="1"/>
</dbReference>
<feature type="region of interest" description="Disordered" evidence="2">
    <location>
        <begin position="211"/>
        <end position="245"/>
    </location>
</feature>
<feature type="domain" description="C2H2-type" evidence="3">
    <location>
        <begin position="255"/>
        <end position="276"/>
    </location>
</feature>
<evidence type="ECO:0000313" key="4">
    <source>
        <dbReference type="EMBL" id="CAD8880168.1"/>
    </source>
</evidence>
<sequence>MPVRVDFVPVSSRFGSYDGPDGSVVRYLERADVYPPVVENGVVVGASPKIQRGLAECYEGNDEEDELGVHIVTIGWGAEEIEGVEEMIENLLETFEGGLAVDDDGDTESKEEGKHEVNSKRQPILILCRRFEKNETGEDTEPPFQLMVKFVQELIKRAVAKKYADYYRQYFPSANNTANESGNNKNNTCIDITFDKNDSIQQFEPVEGNLEMSTAERDSDREEPPDLIQISDEDHDRRPPASLPSRKDPAYIYSCRKCRTAICTSDDLNSHNIGLHSFSHRKISGSSSNLCNNAYLEEPADWIDFSEGNEGRIYCPKCACKLGSYSWSGAQCSCGTWIVPAFGLQLGRMDKQDFVPKLQ</sequence>
<protein>
    <recommendedName>
        <fullName evidence="3">C2H2-type domain-containing protein</fullName>
    </recommendedName>
</protein>
<reference evidence="4" key="1">
    <citation type="submission" date="2021-01" db="EMBL/GenBank/DDBJ databases">
        <authorList>
            <person name="Corre E."/>
            <person name="Pelletier E."/>
            <person name="Niang G."/>
            <person name="Scheremetjew M."/>
            <person name="Finn R."/>
            <person name="Kale V."/>
            <person name="Holt S."/>
            <person name="Cochrane G."/>
            <person name="Meng A."/>
            <person name="Brown T."/>
            <person name="Cohen L."/>
        </authorList>
    </citation>
    <scope>NUCLEOTIDE SEQUENCE</scope>
    <source>
        <strain evidence="4">308</strain>
    </source>
</reference>
<organism evidence="4">
    <name type="scientific">Corethron hystrix</name>
    <dbReference type="NCBI Taxonomy" id="216773"/>
    <lineage>
        <taxon>Eukaryota</taxon>
        <taxon>Sar</taxon>
        <taxon>Stramenopiles</taxon>
        <taxon>Ochrophyta</taxon>
        <taxon>Bacillariophyta</taxon>
        <taxon>Coscinodiscophyceae</taxon>
        <taxon>Corethrophycidae</taxon>
        <taxon>Corethrales</taxon>
        <taxon>Corethraceae</taxon>
        <taxon>Corethron</taxon>
    </lineage>
</organism>
<dbReference type="InterPro" id="IPR013087">
    <property type="entry name" value="Znf_C2H2_type"/>
</dbReference>
<name>A0A7S1BA69_9STRA</name>
<feature type="compositionally biased region" description="Basic and acidic residues" evidence="2">
    <location>
        <begin position="214"/>
        <end position="224"/>
    </location>
</feature>
<dbReference type="PANTHER" id="PTHR45848">
    <property type="entry name" value="DUAL SPECIFICITY PROTEIN PHOSPHATASE 12 FAMILY MEMBER"/>
    <property type="match status" value="1"/>
</dbReference>
<evidence type="ECO:0000256" key="2">
    <source>
        <dbReference type="SAM" id="MobiDB-lite"/>
    </source>
</evidence>
<accession>A0A7S1BA69</accession>
<evidence type="ECO:0000259" key="3">
    <source>
        <dbReference type="PROSITE" id="PS00028"/>
    </source>
</evidence>
<gene>
    <name evidence="4" type="ORF">CHYS00102_LOCUS7353</name>
</gene>
<dbReference type="AlphaFoldDB" id="A0A7S1BA69"/>
<dbReference type="EMBL" id="HBFR01010161">
    <property type="protein sequence ID" value="CAD8880168.1"/>
    <property type="molecule type" value="Transcribed_RNA"/>
</dbReference>
<comment type="similarity">
    <text evidence="1">Belongs to the protein-tyrosine phosphatase family. Non-receptor class dual specificity subfamily.</text>
</comment>
<evidence type="ECO:0000256" key="1">
    <source>
        <dbReference type="ARBA" id="ARBA00008601"/>
    </source>
</evidence>